<proteinExistence type="predicted"/>
<name>A0A1M5VEQ2_9FIRM</name>
<dbReference type="Proteomes" id="UP000183995">
    <property type="component" value="Unassembled WGS sequence"/>
</dbReference>
<evidence type="ECO:0000313" key="1">
    <source>
        <dbReference type="EMBL" id="SHH73403.1"/>
    </source>
</evidence>
<reference evidence="1 2" key="1">
    <citation type="submission" date="2016-11" db="EMBL/GenBank/DDBJ databases">
        <authorList>
            <person name="Jaros S."/>
            <person name="Januszkiewicz K."/>
            <person name="Wedrychowicz H."/>
        </authorList>
    </citation>
    <scope>NUCLEOTIDE SEQUENCE [LARGE SCALE GENOMIC DNA]</scope>
    <source>
        <strain evidence="1 2">DSM 10068</strain>
    </source>
</reference>
<evidence type="ECO:0000313" key="2">
    <source>
        <dbReference type="Proteomes" id="UP000183995"/>
    </source>
</evidence>
<dbReference type="EMBL" id="FQXV01000002">
    <property type="protein sequence ID" value="SHH73403.1"/>
    <property type="molecule type" value="Genomic_DNA"/>
</dbReference>
<dbReference type="AlphaFoldDB" id="A0A1M5VEQ2"/>
<dbReference type="STRING" id="1123282.SAMN02745823_00780"/>
<keyword evidence="2" id="KW-1185">Reference proteome</keyword>
<dbReference type="RefSeq" id="WP_073076351.1">
    <property type="nucleotide sequence ID" value="NZ_FQXV01000002.1"/>
</dbReference>
<accession>A0A1M5VEQ2</accession>
<protein>
    <submittedName>
        <fullName evidence="1">Uncharacterized protein</fullName>
    </submittedName>
</protein>
<sequence length="84" mass="9309">MGSKVSTGNTQELKSAMTKWLKEFPGELICARQIWYEGLGGCGVPNPTDVEAMEAVLNGLGDWKNVGTQRYEKFGGQNSWKRVQ</sequence>
<dbReference type="OrthoDB" id="9763644at2"/>
<gene>
    <name evidence="1" type="ORF">SAMN02745823_00780</name>
</gene>
<organism evidence="1 2">
    <name type="scientific">Sporobacter termitidis DSM 10068</name>
    <dbReference type="NCBI Taxonomy" id="1123282"/>
    <lineage>
        <taxon>Bacteria</taxon>
        <taxon>Bacillati</taxon>
        <taxon>Bacillota</taxon>
        <taxon>Clostridia</taxon>
        <taxon>Eubacteriales</taxon>
        <taxon>Oscillospiraceae</taxon>
        <taxon>Sporobacter</taxon>
    </lineage>
</organism>